<evidence type="ECO:0000256" key="1">
    <source>
        <dbReference type="ARBA" id="ARBA00003502"/>
    </source>
</evidence>
<evidence type="ECO:0000259" key="6">
    <source>
        <dbReference type="PROSITE" id="PS50931"/>
    </source>
</evidence>
<evidence type="ECO:0000256" key="4">
    <source>
        <dbReference type="ARBA" id="ARBA00023125"/>
    </source>
</evidence>
<dbReference type="Pfam" id="PF03466">
    <property type="entry name" value="LysR_substrate"/>
    <property type="match status" value="1"/>
</dbReference>
<dbReference type="EMBL" id="CP030050">
    <property type="protein sequence ID" value="QOZ67333.1"/>
    <property type="molecule type" value="Genomic_DNA"/>
</dbReference>
<evidence type="ECO:0000256" key="3">
    <source>
        <dbReference type="ARBA" id="ARBA00023015"/>
    </source>
</evidence>
<sequence length="302" mass="33036">MDRLQELAVMVAVVDNGSLAAAARRLRRSPPAITRALAALEARVGARLIERSTRRLAVTEAGRAFAEQARTVLNAYDAAVSGLAASPFRGLLRVTAPLQFGRQHVAPLVTEFLKAHPEMRLELVLNDRFLDLIEEGIDVAVRVGTLSDSKLIARRVGEVRRILVASPAYLARRGTPKKPVELGAHDTILGTMRSEPSEWRFGPPKGGSVVRLSPRLIVNETQARLVAVRAGQGITRVLSYQVSEDLRAGSLIRIMPALEPPAIPIHLVTSSGRQKLPKVRGFLDYAAAYFTKLDVIRPMKKK</sequence>
<dbReference type="InterPro" id="IPR005119">
    <property type="entry name" value="LysR_subst-bd"/>
</dbReference>
<gene>
    <name evidence="7" type="ORF">WN72_14195</name>
</gene>
<evidence type="ECO:0000313" key="7">
    <source>
        <dbReference type="EMBL" id="QOZ67333.1"/>
    </source>
</evidence>
<keyword evidence="4" id="KW-0238">DNA-binding</keyword>
<dbReference type="GO" id="GO:0006351">
    <property type="term" value="P:DNA-templated transcription"/>
    <property type="evidence" value="ECO:0007669"/>
    <property type="project" value="TreeGrafter"/>
</dbReference>
<evidence type="ECO:0000313" key="8">
    <source>
        <dbReference type="Proteomes" id="UP000594015"/>
    </source>
</evidence>
<dbReference type="AlphaFoldDB" id="A0AAE7NJV6"/>
<dbReference type="Proteomes" id="UP000594015">
    <property type="component" value="Chromosome"/>
</dbReference>
<dbReference type="GO" id="GO:0043565">
    <property type="term" value="F:sequence-specific DNA binding"/>
    <property type="evidence" value="ECO:0007669"/>
    <property type="project" value="TreeGrafter"/>
</dbReference>
<feature type="domain" description="HTH lysR-type" evidence="6">
    <location>
        <begin position="1"/>
        <end position="59"/>
    </location>
</feature>
<dbReference type="InterPro" id="IPR036388">
    <property type="entry name" value="WH-like_DNA-bd_sf"/>
</dbReference>
<evidence type="ECO:0000256" key="2">
    <source>
        <dbReference type="ARBA" id="ARBA00009437"/>
    </source>
</evidence>
<accession>A0AAE7NJV6</accession>
<dbReference type="InterPro" id="IPR000847">
    <property type="entry name" value="LysR_HTH_N"/>
</dbReference>
<comment type="function">
    <text evidence="1">NodD regulates the expression of the nodABCFE genes which encode other nodulation proteins. NodD is also a negative regulator of its own expression. Binds flavonoids as inducers.</text>
</comment>
<dbReference type="PROSITE" id="PS50931">
    <property type="entry name" value="HTH_LYSR"/>
    <property type="match status" value="1"/>
</dbReference>
<organism evidence="7 8">
    <name type="scientific">Bradyrhizobium arachidis</name>
    <dbReference type="NCBI Taxonomy" id="858423"/>
    <lineage>
        <taxon>Bacteria</taxon>
        <taxon>Pseudomonadati</taxon>
        <taxon>Pseudomonadota</taxon>
        <taxon>Alphaproteobacteria</taxon>
        <taxon>Hyphomicrobiales</taxon>
        <taxon>Nitrobacteraceae</taxon>
        <taxon>Bradyrhizobium</taxon>
    </lineage>
</organism>
<dbReference type="PANTHER" id="PTHR30537:SF5">
    <property type="entry name" value="HTH-TYPE TRANSCRIPTIONAL ACTIVATOR TTDR-RELATED"/>
    <property type="match status" value="1"/>
</dbReference>
<dbReference type="Gene3D" id="1.10.10.10">
    <property type="entry name" value="Winged helix-like DNA-binding domain superfamily/Winged helix DNA-binding domain"/>
    <property type="match status" value="1"/>
</dbReference>
<dbReference type="InterPro" id="IPR036390">
    <property type="entry name" value="WH_DNA-bd_sf"/>
</dbReference>
<evidence type="ECO:0000256" key="5">
    <source>
        <dbReference type="ARBA" id="ARBA00023163"/>
    </source>
</evidence>
<keyword evidence="3" id="KW-0805">Transcription regulation</keyword>
<comment type="similarity">
    <text evidence="2">Belongs to the LysR transcriptional regulatory family.</text>
</comment>
<dbReference type="SUPFAM" id="SSF46785">
    <property type="entry name" value="Winged helix' DNA-binding domain"/>
    <property type="match status" value="1"/>
</dbReference>
<dbReference type="Pfam" id="PF00126">
    <property type="entry name" value="HTH_1"/>
    <property type="match status" value="1"/>
</dbReference>
<dbReference type="KEGG" id="barh:WN72_14195"/>
<protein>
    <submittedName>
        <fullName evidence="7">LysR family transcriptional regulator</fullName>
    </submittedName>
</protein>
<name>A0AAE7NJV6_9BRAD</name>
<reference evidence="7 8" key="1">
    <citation type="submission" date="2018-06" db="EMBL/GenBank/DDBJ databases">
        <title>Comparative genomics of Bradyrhizobium nodulating Arachidis hypogaea.</title>
        <authorList>
            <person name="Li Y."/>
        </authorList>
    </citation>
    <scope>NUCLEOTIDE SEQUENCE [LARGE SCALE GENOMIC DNA]</scope>
    <source>
        <strain evidence="7 8">CCBAU 051107</strain>
    </source>
</reference>
<dbReference type="RefSeq" id="WP_092214455.1">
    <property type="nucleotide sequence ID" value="NZ_CP030050.1"/>
</dbReference>
<dbReference type="InterPro" id="IPR058163">
    <property type="entry name" value="LysR-type_TF_proteobact-type"/>
</dbReference>
<dbReference type="SUPFAM" id="SSF53850">
    <property type="entry name" value="Periplasmic binding protein-like II"/>
    <property type="match status" value="1"/>
</dbReference>
<dbReference type="FunFam" id="1.10.10.10:FF:000001">
    <property type="entry name" value="LysR family transcriptional regulator"/>
    <property type="match status" value="1"/>
</dbReference>
<dbReference type="GO" id="GO:0003700">
    <property type="term" value="F:DNA-binding transcription factor activity"/>
    <property type="evidence" value="ECO:0007669"/>
    <property type="project" value="InterPro"/>
</dbReference>
<dbReference type="Gene3D" id="3.40.190.290">
    <property type="match status" value="1"/>
</dbReference>
<dbReference type="PANTHER" id="PTHR30537">
    <property type="entry name" value="HTH-TYPE TRANSCRIPTIONAL REGULATOR"/>
    <property type="match status" value="1"/>
</dbReference>
<dbReference type="CDD" id="cd08471">
    <property type="entry name" value="PBP2_CrgA_like_2"/>
    <property type="match status" value="1"/>
</dbReference>
<proteinExistence type="inferred from homology"/>
<keyword evidence="5" id="KW-0804">Transcription</keyword>